<dbReference type="PANTHER" id="PTHR11266:SF17">
    <property type="entry name" value="PROTEIN MPV17"/>
    <property type="match status" value="1"/>
</dbReference>
<keyword evidence="5 10" id="KW-0812">Transmembrane</keyword>
<evidence type="ECO:0000313" key="12">
    <source>
        <dbReference type="EMBL" id="SLM34758.1"/>
    </source>
</evidence>
<dbReference type="Pfam" id="PF04117">
    <property type="entry name" value="Mpv17_PMP22"/>
    <property type="match status" value="1"/>
</dbReference>
<evidence type="ECO:0000313" key="13">
    <source>
        <dbReference type="Proteomes" id="UP000192927"/>
    </source>
</evidence>
<accession>A0A1W5CV77</accession>
<feature type="region of interest" description="Disordered" evidence="9">
    <location>
        <begin position="1"/>
        <end position="87"/>
    </location>
</feature>
<keyword evidence="6 10" id="KW-1133">Transmembrane helix</keyword>
<dbReference type="InterPro" id="IPR010989">
    <property type="entry name" value="SNARE"/>
</dbReference>
<dbReference type="InterPro" id="IPR007248">
    <property type="entry name" value="Mpv17_PMP22"/>
</dbReference>
<feature type="compositionally biased region" description="Gly residues" evidence="9">
    <location>
        <begin position="78"/>
        <end position="87"/>
    </location>
</feature>
<comment type="similarity">
    <text evidence="3">Belongs to the peroxisomal membrane protein PXMP2/4 family.</text>
</comment>
<keyword evidence="13" id="KW-1185">Reference proteome</keyword>
<dbReference type="GO" id="GO:0016192">
    <property type="term" value="P:vesicle-mediated transport"/>
    <property type="evidence" value="ECO:0007669"/>
    <property type="project" value="InterPro"/>
</dbReference>
<sequence>MSYGRYDNQADYGQPNPYGQPAANPYAQDTGNPYSRPGGNPYGQESGTVYQPQAPAQSGYGASTQQQAPYGSRYGQGQNMGNGGYVGGNDMEMTPMNGQAGRDPNAILNECRDIDRGIDSIERNLERVRFLQHRALDDPDASQGTQTNRELDALSSETMTLYRNFAARIKGIKQQRESGDPRNAPQVGKVDRKLKTAINQYQQVERDFRKKLQAQMERQYRIVRPDASDSEVREACEDTSNNQVFSQALLQSDRRGQSQSALRAVQGRHEAIQKIESQMIELAQLFQDMEALVVQQEPAVTQIEQKGEEVTENVGKANVEMDGAIAKARSRNRKKWWCLLILLIFIIIVVVVVVVAVVVTRKTAKTVTYQMKLAQRPLLTQSITTAVLFATGDVMAQQAVERIGFDKHNFARTGRMALYGGAVFGPAATTWFKFLQNKINLKNPNTTIGARVLADQCIFASTNLFVFLSSMAIMEGTSPKDKLESTYTTALTKNWMVWPWVQAINFKLVPLEHRVLVVNVVSLGWNCYLSYINSKGGK</sequence>
<dbReference type="SUPFAM" id="SSF47661">
    <property type="entry name" value="t-snare proteins"/>
    <property type="match status" value="1"/>
</dbReference>
<dbReference type="Gene3D" id="1.20.58.70">
    <property type="match status" value="1"/>
</dbReference>
<dbReference type="FunFam" id="1.20.58.70:FF:000008">
    <property type="entry name" value="Syntaxin family protein"/>
    <property type="match status" value="1"/>
</dbReference>
<dbReference type="GO" id="GO:0016020">
    <property type="term" value="C:membrane"/>
    <property type="evidence" value="ECO:0007669"/>
    <property type="project" value="UniProtKB-SubCell"/>
</dbReference>
<dbReference type="InterPro" id="IPR006011">
    <property type="entry name" value="Syntaxin_N"/>
</dbReference>
<dbReference type="Pfam" id="PF00804">
    <property type="entry name" value="Syntaxin"/>
    <property type="match status" value="1"/>
</dbReference>
<evidence type="ECO:0000256" key="2">
    <source>
        <dbReference type="ARBA" id="ARBA00004211"/>
    </source>
</evidence>
<dbReference type="AlphaFoldDB" id="A0A1W5CV77"/>
<comment type="subcellular location">
    <subcellularLocation>
        <location evidence="1">Membrane</location>
        <topology evidence="1">Multi-pass membrane protein</topology>
    </subcellularLocation>
    <subcellularLocation>
        <location evidence="2">Membrane</location>
        <topology evidence="2">Single-pass type IV membrane protein</topology>
    </subcellularLocation>
</comment>
<evidence type="ECO:0000256" key="5">
    <source>
        <dbReference type="ARBA" id="ARBA00022692"/>
    </source>
</evidence>
<reference evidence="13" key="1">
    <citation type="submission" date="2017-03" db="EMBL/GenBank/DDBJ databases">
        <authorList>
            <person name="Sharma R."/>
            <person name="Thines M."/>
        </authorList>
    </citation>
    <scope>NUCLEOTIDE SEQUENCE [LARGE SCALE GENOMIC DNA]</scope>
</reference>
<feature type="compositionally biased region" description="Polar residues" evidence="9">
    <location>
        <begin position="43"/>
        <end position="69"/>
    </location>
</feature>
<dbReference type="InterPro" id="IPR000727">
    <property type="entry name" value="T_SNARE_dom"/>
</dbReference>
<evidence type="ECO:0000256" key="6">
    <source>
        <dbReference type="ARBA" id="ARBA00022989"/>
    </source>
</evidence>
<feature type="transmembrane region" description="Helical" evidence="10">
    <location>
        <begin position="336"/>
        <end position="358"/>
    </location>
</feature>
<dbReference type="Proteomes" id="UP000192927">
    <property type="component" value="Unassembled WGS sequence"/>
</dbReference>
<protein>
    <submittedName>
        <fullName evidence="12">t-SNARE</fullName>
    </submittedName>
</protein>
<evidence type="ECO:0000256" key="8">
    <source>
        <dbReference type="ARBA" id="ARBA00023136"/>
    </source>
</evidence>
<dbReference type="GO" id="GO:0005739">
    <property type="term" value="C:mitochondrion"/>
    <property type="evidence" value="ECO:0007669"/>
    <property type="project" value="TreeGrafter"/>
</dbReference>
<evidence type="ECO:0000256" key="10">
    <source>
        <dbReference type="SAM" id="Phobius"/>
    </source>
</evidence>
<dbReference type="PROSITE" id="PS50192">
    <property type="entry name" value="T_SNARE"/>
    <property type="match status" value="1"/>
</dbReference>
<dbReference type="EMBL" id="FWEW01000400">
    <property type="protein sequence ID" value="SLM34758.1"/>
    <property type="molecule type" value="Genomic_DNA"/>
</dbReference>
<keyword evidence="8 10" id="KW-0472">Membrane</keyword>
<feature type="transmembrane region" description="Helical" evidence="10">
    <location>
        <begin position="416"/>
        <end position="432"/>
    </location>
</feature>
<evidence type="ECO:0000256" key="9">
    <source>
        <dbReference type="SAM" id="MobiDB-lite"/>
    </source>
</evidence>
<dbReference type="PANTHER" id="PTHR11266">
    <property type="entry name" value="PEROXISOMAL MEMBRANE PROTEIN 2, PXMP2 MPV17"/>
    <property type="match status" value="1"/>
</dbReference>
<proteinExistence type="inferred from homology"/>
<comment type="similarity">
    <text evidence="4">Belongs to the syntaxin family.</text>
</comment>
<evidence type="ECO:0000259" key="11">
    <source>
        <dbReference type="PROSITE" id="PS50192"/>
    </source>
</evidence>
<dbReference type="CDD" id="cd15849">
    <property type="entry name" value="SNARE_Sso1"/>
    <property type="match status" value="1"/>
</dbReference>
<evidence type="ECO:0000256" key="1">
    <source>
        <dbReference type="ARBA" id="ARBA00004141"/>
    </source>
</evidence>
<organism evidence="12 13">
    <name type="scientific">Lasallia pustulata</name>
    <dbReference type="NCBI Taxonomy" id="136370"/>
    <lineage>
        <taxon>Eukaryota</taxon>
        <taxon>Fungi</taxon>
        <taxon>Dikarya</taxon>
        <taxon>Ascomycota</taxon>
        <taxon>Pezizomycotina</taxon>
        <taxon>Lecanoromycetes</taxon>
        <taxon>OSLEUM clade</taxon>
        <taxon>Umbilicariomycetidae</taxon>
        <taxon>Umbilicariales</taxon>
        <taxon>Umbilicariaceae</taxon>
        <taxon>Lasallia</taxon>
    </lineage>
</organism>
<name>A0A1W5CV77_9LECA</name>
<feature type="domain" description="T-SNARE coiled-coil homology" evidence="11">
    <location>
        <begin position="262"/>
        <end position="324"/>
    </location>
</feature>
<dbReference type="SMART" id="SM00397">
    <property type="entry name" value="t_SNARE"/>
    <property type="match status" value="1"/>
</dbReference>
<keyword evidence="7" id="KW-0175">Coiled coil</keyword>
<evidence type="ECO:0000256" key="4">
    <source>
        <dbReference type="ARBA" id="ARBA00009063"/>
    </source>
</evidence>
<dbReference type="Pfam" id="PF05739">
    <property type="entry name" value="SNARE"/>
    <property type="match status" value="1"/>
</dbReference>
<evidence type="ECO:0000256" key="7">
    <source>
        <dbReference type="ARBA" id="ARBA00023054"/>
    </source>
</evidence>
<evidence type="ECO:0000256" key="3">
    <source>
        <dbReference type="ARBA" id="ARBA00006824"/>
    </source>
</evidence>